<evidence type="ECO:0000313" key="1">
    <source>
        <dbReference type="EMBL" id="KAJ7540581.1"/>
    </source>
</evidence>
<accession>A0ACC2CEU9</accession>
<dbReference type="Proteomes" id="UP001162992">
    <property type="component" value="Chromosome 10"/>
</dbReference>
<reference evidence="2" key="1">
    <citation type="journal article" date="2024" name="Proc. Natl. Acad. Sci. U.S.A.">
        <title>Extraordinary preservation of gene collinearity over three hundred million years revealed in homosporous lycophytes.</title>
        <authorList>
            <person name="Li C."/>
            <person name="Wickell D."/>
            <person name="Kuo L.Y."/>
            <person name="Chen X."/>
            <person name="Nie B."/>
            <person name="Liao X."/>
            <person name="Peng D."/>
            <person name="Ji J."/>
            <person name="Jenkins J."/>
            <person name="Williams M."/>
            <person name="Shu S."/>
            <person name="Plott C."/>
            <person name="Barry K."/>
            <person name="Rajasekar S."/>
            <person name="Grimwood J."/>
            <person name="Han X."/>
            <person name="Sun S."/>
            <person name="Hou Z."/>
            <person name="He W."/>
            <person name="Dai G."/>
            <person name="Sun C."/>
            <person name="Schmutz J."/>
            <person name="Leebens-Mack J.H."/>
            <person name="Li F.W."/>
            <person name="Wang L."/>
        </authorList>
    </citation>
    <scope>NUCLEOTIDE SEQUENCE [LARGE SCALE GENOMIC DNA]</scope>
    <source>
        <strain evidence="2">cv. PW_Plant_1</strain>
    </source>
</reference>
<keyword evidence="2" id="KW-1185">Reference proteome</keyword>
<name>A0ACC2CEU9_DIPCM</name>
<evidence type="ECO:0000313" key="2">
    <source>
        <dbReference type="Proteomes" id="UP001162992"/>
    </source>
</evidence>
<protein>
    <submittedName>
        <fullName evidence="1">Uncharacterized protein</fullName>
    </submittedName>
</protein>
<proteinExistence type="predicted"/>
<organism evidence="1 2">
    <name type="scientific">Diphasiastrum complanatum</name>
    <name type="common">Issler's clubmoss</name>
    <name type="synonym">Lycopodium complanatum</name>
    <dbReference type="NCBI Taxonomy" id="34168"/>
    <lineage>
        <taxon>Eukaryota</taxon>
        <taxon>Viridiplantae</taxon>
        <taxon>Streptophyta</taxon>
        <taxon>Embryophyta</taxon>
        <taxon>Tracheophyta</taxon>
        <taxon>Lycopodiopsida</taxon>
        <taxon>Lycopodiales</taxon>
        <taxon>Lycopodiaceae</taxon>
        <taxon>Lycopodioideae</taxon>
        <taxon>Diphasiastrum</taxon>
    </lineage>
</organism>
<gene>
    <name evidence="1" type="ORF">O6H91_10G022100</name>
</gene>
<comment type="caution">
    <text evidence="1">The sequence shown here is derived from an EMBL/GenBank/DDBJ whole genome shotgun (WGS) entry which is preliminary data.</text>
</comment>
<dbReference type="EMBL" id="CM055101">
    <property type="protein sequence ID" value="KAJ7540581.1"/>
    <property type="molecule type" value="Genomic_DNA"/>
</dbReference>
<sequence>MATPAVVPVAVGLGAAAASLYVGDLDPDVTEAQLYELFSQMGPVASIRVCRDALSRRSLGYAYVNYNVAVDENAAVHAMDALNYAPVNGKPIRIMWSHRDPSARKSGVGNVFIKNLDESIDNKALYDTFIAFGNILSCKVAMQDGKSKGYGFVHFDTDEAANLAIEKVNGMLLEGKKVYVGKFLRKSERSENGAGTKFTNLFVKNLDQDITEETLREKFLVFGKITNLVIMKDDNDNSKGFGFINFEDSDDAKKAVDAMNGSQLGSKTVYVGRAQKKAEREQILKRQFEEKRLERLQKYQLQGVNLYVKNLDDAVDDDLLRKEFSAFGTITSAKVMRDEKGISKGFGFVCFTTSEESSKALVQSNGCMLHGKPIYVSLAQRKEVRRAQLEQQYAQRVSGLIGHPGAAVPAAYPPLYFAAPPPMVPQVSQRQGIVYQAVGIRPGWRAGPAPPTGRPSFQPMPVYAGVLNAQRPQRQPRNRLTVHVQPVQHHVNHQHQLVHYNQQRGPRQAVKHLANGKPRELISAPIASSQPQLIQTPLALVPAPATSGMATPPPVVPSGVDMLSMLAAASPQQQKQMLGERLFPLVQSHQYELAGKITGMLLEMDNSELLLLLESPDALALKVDEAVQVLNQHLKDAQDVAHLAIDAES</sequence>